<dbReference type="PROSITE" id="PS00211">
    <property type="entry name" value="ABC_TRANSPORTER_1"/>
    <property type="match status" value="1"/>
</dbReference>
<reference evidence="4 5" key="1">
    <citation type="journal article" date="2013" name="Biodegradation">
        <title>Quantitative proteomic analysis of ibuprofen-degrading Patulibacter sp. strain I11.</title>
        <authorList>
            <person name="Almeida B."/>
            <person name="Kjeldal H."/>
            <person name="Lolas I."/>
            <person name="Knudsen A.D."/>
            <person name="Carvalho G."/>
            <person name="Nielsen K.L."/>
            <person name="Barreto Crespo M.T."/>
            <person name="Stensballe A."/>
            <person name="Nielsen J.L."/>
        </authorList>
    </citation>
    <scope>NUCLEOTIDE SEQUENCE [LARGE SCALE GENOMIC DNA]</scope>
    <source>
        <strain evidence="4 5">I11</strain>
    </source>
</reference>
<gene>
    <name evidence="4" type="ORF">PAI11_38940</name>
</gene>
<dbReference type="GO" id="GO:0005524">
    <property type="term" value="F:ATP binding"/>
    <property type="evidence" value="ECO:0007669"/>
    <property type="project" value="UniProtKB-KW"/>
</dbReference>
<dbReference type="EC" id="3.6.3.27" evidence="4"/>
<dbReference type="AlphaFoldDB" id="H0EAM0"/>
<dbReference type="SMART" id="SM00382">
    <property type="entry name" value="AAA"/>
    <property type="match status" value="1"/>
</dbReference>
<dbReference type="Gene3D" id="3.40.50.300">
    <property type="entry name" value="P-loop containing nucleotide triphosphate hydrolases"/>
    <property type="match status" value="1"/>
</dbReference>
<evidence type="ECO:0000259" key="3">
    <source>
        <dbReference type="PROSITE" id="PS50893"/>
    </source>
</evidence>
<dbReference type="PANTHER" id="PTHR24221">
    <property type="entry name" value="ATP-BINDING CASSETTE SUB-FAMILY B"/>
    <property type="match status" value="1"/>
</dbReference>
<accession>H0EAM0</accession>
<dbReference type="InterPro" id="IPR003593">
    <property type="entry name" value="AAA+_ATPase"/>
</dbReference>
<dbReference type="SUPFAM" id="SSF52540">
    <property type="entry name" value="P-loop containing nucleoside triphosphate hydrolases"/>
    <property type="match status" value="1"/>
</dbReference>
<protein>
    <submittedName>
        <fullName evidence="4">Putative lipid transport protein flippase</fullName>
        <ecNumber evidence="4">3.6.3.27</ecNumber>
    </submittedName>
</protein>
<dbReference type="EMBL" id="AGUD01000296">
    <property type="protein sequence ID" value="EHN09254.1"/>
    <property type="molecule type" value="Genomic_DNA"/>
</dbReference>
<organism evidence="4 5">
    <name type="scientific">Patulibacter medicamentivorans</name>
    <dbReference type="NCBI Taxonomy" id="1097667"/>
    <lineage>
        <taxon>Bacteria</taxon>
        <taxon>Bacillati</taxon>
        <taxon>Actinomycetota</taxon>
        <taxon>Thermoleophilia</taxon>
        <taxon>Solirubrobacterales</taxon>
        <taxon>Patulibacteraceae</taxon>
        <taxon>Patulibacter</taxon>
    </lineage>
</organism>
<keyword evidence="4" id="KW-0378">Hydrolase</keyword>
<dbReference type="PROSITE" id="PS50893">
    <property type="entry name" value="ABC_TRANSPORTER_2"/>
    <property type="match status" value="1"/>
</dbReference>
<evidence type="ECO:0000313" key="4">
    <source>
        <dbReference type="EMBL" id="EHN09254.1"/>
    </source>
</evidence>
<dbReference type="Pfam" id="PF00005">
    <property type="entry name" value="ABC_tran"/>
    <property type="match status" value="1"/>
</dbReference>
<keyword evidence="1" id="KW-0547">Nucleotide-binding</keyword>
<dbReference type="InterPro" id="IPR017871">
    <property type="entry name" value="ABC_transporter-like_CS"/>
</dbReference>
<evidence type="ECO:0000313" key="5">
    <source>
        <dbReference type="Proteomes" id="UP000005143"/>
    </source>
</evidence>
<name>H0EAM0_9ACTN</name>
<dbReference type="GO" id="GO:0016887">
    <property type="term" value="F:ATP hydrolysis activity"/>
    <property type="evidence" value="ECO:0007669"/>
    <property type="project" value="InterPro"/>
</dbReference>
<dbReference type="GO" id="GO:0034040">
    <property type="term" value="F:ATPase-coupled lipid transmembrane transporter activity"/>
    <property type="evidence" value="ECO:0007669"/>
    <property type="project" value="TreeGrafter"/>
</dbReference>
<dbReference type="PANTHER" id="PTHR24221:SF654">
    <property type="entry name" value="ATP-BINDING CASSETTE SUB-FAMILY B MEMBER 6"/>
    <property type="match status" value="1"/>
</dbReference>
<dbReference type="InterPro" id="IPR039421">
    <property type="entry name" value="Type_1_exporter"/>
</dbReference>
<feature type="domain" description="ABC transporter" evidence="3">
    <location>
        <begin position="9"/>
        <end position="230"/>
    </location>
</feature>
<comment type="caution">
    <text evidence="4">The sequence shown here is derived from an EMBL/GenBank/DDBJ whole genome shotgun (WGS) entry which is preliminary data.</text>
</comment>
<dbReference type="InterPro" id="IPR003439">
    <property type="entry name" value="ABC_transporter-like_ATP-bd"/>
</dbReference>
<keyword evidence="2" id="KW-0067">ATP-binding</keyword>
<dbReference type="Proteomes" id="UP000005143">
    <property type="component" value="Unassembled WGS sequence"/>
</dbReference>
<dbReference type="InterPro" id="IPR027417">
    <property type="entry name" value="P-loop_NTPase"/>
</dbReference>
<sequence>MAALPAATVVLDGVTVRRGPRTVLRDATLRIGDGERVALVGPSGSGKSTIGELLVDLLPVGAVHGAATIDGRPLDEVDPHVLRRTILHVPQDPYLFDADVRANLRLALPDADDDALRQALRDAGAGAWLDGLRDGLDTPVGERGGHLSGGERQRIGVARALLAGRRPDGGPRLLVLDEPVSQLPPEEGVALLRRLLDADSSRGALLIAHRDAEAALADRCVTVSAQGRLA</sequence>
<evidence type="ECO:0000256" key="1">
    <source>
        <dbReference type="ARBA" id="ARBA00022741"/>
    </source>
</evidence>
<dbReference type="PATRIC" id="fig|1097667.3.peg.3859"/>
<keyword evidence="5" id="KW-1185">Reference proteome</keyword>
<evidence type="ECO:0000256" key="2">
    <source>
        <dbReference type="ARBA" id="ARBA00022840"/>
    </source>
</evidence>
<proteinExistence type="predicted"/>